<dbReference type="InterPro" id="IPR041698">
    <property type="entry name" value="Methyltransf_25"/>
</dbReference>
<evidence type="ECO:0000313" key="11">
    <source>
        <dbReference type="Proteomes" id="UP000001449"/>
    </source>
</evidence>
<dbReference type="InterPro" id="IPR029063">
    <property type="entry name" value="SAM-dependent_MTases_sf"/>
</dbReference>
<dbReference type="PANTHER" id="PTHR11006">
    <property type="entry name" value="PROTEIN ARGININE N-METHYLTRANSFERASE"/>
    <property type="match status" value="1"/>
</dbReference>
<dbReference type="HOGENOM" id="CLU_017375_1_2_1"/>
<comment type="subcellular location">
    <subcellularLocation>
        <location evidence="1">Nucleus</location>
    </subcellularLocation>
</comment>
<dbReference type="PANTHER" id="PTHR11006:SF53">
    <property type="entry name" value="PROTEIN ARGININE N-METHYLTRANSFERASE 3"/>
    <property type="match status" value="1"/>
</dbReference>
<dbReference type="GO" id="GO:0016274">
    <property type="term" value="F:protein-arginine N-methyltransferase activity"/>
    <property type="evidence" value="ECO:0000318"/>
    <property type="project" value="GO_Central"/>
</dbReference>
<feature type="domain" description="Methyltransferase" evidence="8">
    <location>
        <begin position="116"/>
        <end position="213"/>
    </location>
</feature>
<dbReference type="AlphaFoldDB" id="B8BYH6"/>
<feature type="domain" description="Protein arginine N-methyltransferase" evidence="9">
    <location>
        <begin position="218"/>
        <end position="381"/>
    </location>
</feature>
<name>B8BYH6_THAPS</name>
<proteinExistence type="predicted"/>
<sequence length="395" mass="44494">MSKRTHSASGEEHQLNETDASFSIKPPPSKKSSSNPSTMETLTSSSVSSSGGEPTAPPPQTANSSEKNDDHTSKDYYFDSYSHHGIHEEMLKDEVRTKTYEMAIKNNRHLFEGKIVLDVGCGTGILCMFAAQAGAAHVYGVDCSSIIEQAQKIIYANGFSDEITLIKAKMEDVELPVPSVDIIISEWMGYFLLYESMLNTVLYARDKFLKEGGIIFPDKAVMYLCAVEDEQMKRERIDFWDNVYGFDMSALKEVALKEPVVDVVDPKSVVSNAVPILNIDILKCTEEDLSFTSPFRLIAHRTDYVHSFVAYFECAFTQCHKPLGFSTSPQSKYTHWKQTIFYLNESITVCDGEELVGRISCKPNEKNERDLDISLEIEFDGKHSKVDKTVEYRLR</sequence>
<protein>
    <submittedName>
        <fullName evidence="10">Uncharacterized protein</fullName>
    </submittedName>
</protein>
<dbReference type="Pfam" id="PF22528">
    <property type="entry name" value="PRMT_C"/>
    <property type="match status" value="1"/>
</dbReference>
<evidence type="ECO:0000259" key="9">
    <source>
        <dbReference type="Pfam" id="PF22528"/>
    </source>
</evidence>
<dbReference type="GeneID" id="7451310"/>
<dbReference type="FunFam" id="3.40.50.150:FF:000116">
    <property type="entry name" value="probable protein arginine N-methyltransferase 1"/>
    <property type="match status" value="1"/>
</dbReference>
<dbReference type="GO" id="GO:0006338">
    <property type="term" value="P:chromatin remodeling"/>
    <property type="evidence" value="ECO:0000318"/>
    <property type="project" value="GO_Central"/>
</dbReference>
<dbReference type="FunFam" id="2.70.160.11:FF:000001">
    <property type="entry name" value="Blast:Protein arginine N-methyltransferase 1"/>
    <property type="match status" value="1"/>
</dbReference>
<dbReference type="eggNOG" id="KOG1499">
    <property type="taxonomic scope" value="Eukaryota"/>
</dbReference>
<dbReference type="GO" id="GO:0006355">
    <property type="term" value="P:regulation of DNA-templated transcription"/>
    <property type="evidence" value="ECO:0000318"/>
    <property type="project" value="GO_Central"/>
</dbReference>
<feature type="region of interest" description="Disordered" evidence="7">
    <location>
        <begin position="1"/>
        <end position="74"/>
    </location>
</feature>
<evidence type="ECO:0000256" key="7">
    <source>
        <dbReference type="SAM" id="MobiDB-lite"/>
    </source>
</evidence>
<dbReference type="FunCoup" id="B8BYH6">
    <property type="interactions" value="309"/>
</dbReference>
<dbReference type="PaxDb" id="35128-Thaps3690"/>
<dbReference type="Gene3D" id="3.40.50.150">
    <property type="entry name" value="Vaccinia Virus protein VP39"/>
    <property type="match status" value="1"/>
</dbReference>
<gene>
    <name evidence="10" type="ORF">THAPSDRAFT_3690</name>
</gene>
<accession>B8BYH6</accession>
<reference evidence="10 11" key="2">
    <citation type="journal article" date="2008" name="Nature">
        <title>The Phaeodactylum genome reveals the evolutionary history of diatom genomes.</title>
        <authorList>
            <person name="Bowler C."/>
            <person name="Allen A.E."/>
            <person name="Badger J.H."/>
            <person name="Grimwood J."/>
            <person name="Jabbari K."/>
            <person name="Kuo A."/>
            <person name="Maheswari U."/>
            <person name="Martens C."/>
            <person name="Maumus F."/>
            <person name="Otillar R.P."/>
            <person name="Rayko E."/>
            <person name="Salamov A."/>
            <person name="Vandepoele K."/>
            <person name="Beszteri B."/>
            <person name="Gruber A."/>
            <person name="Heijde M."/>
            <person name="Katinka M."/>
            <person name="Mock T."/>
            <person name="Valentin K."/>
            <person name="Verret F."/>
            <person name="Berges J.A."/>
            <person name="Brownlee C."/>
            <person name="Cadoret J.P."/>
            <person name="Chiovitti A."/>
            <person name="Choi C.J."/>
            <person name="Coesel S."/>
            <person name="De Martino A."/>
            <person name="Detter J.C."/>
            <person name="Durkin C."/>
            <person name="Falciatore A."/>
            <person name="Fournet J."/>
            <person name="Haruta M."/>
            <person name="Huysman M.J."/>
            <person name="Jenkins B.D."/>
            <person name="Jiroutova K."/>
            <person name="Jorgensen R.E."/>
            <person name="Joubert Y."/>
            <person name="Kaplan A."/>
            <person name="Kroger N."/>
            <person name="Kroth P.G."/>
            <person name="La Roche J."/>
            <person name="Lindquist E."/>
            <person name="Lommer M."/>
            <person name="Martin-Jezequel V."/>
            <person name="Lopez P.J."/>
            <person name="Lucas S."/>
            <person name="Mangogna M."/>
            <person name="McGinnis K."/>
            <person name="Medlin L.K."/>
            <person name="Montsant A."/>
            <person name="Oudot-Le Secq M.P."/>
            <person name="Napoli C."/>
            <person name="Obornik M."/>
            <person name="Parker M.S."/>
            <person name="Petit J.L."/>
            <person name="Porcel B.M."/>
            <person name="Poulsen N."/>
            <person name="Robison M."/>
            <person name="Rychlewski L."/>
            <person name="Rynearson T.A."/>
            <person name="Schmutz J."/>
            <person name="Shapiro H."/>
            <person name="Siaut M."/>
            <person name="Stanley M."/>
            <person name="Sussman M.R."/>
            <person name="Taylor A.R."/>
            <person name="Vardi A."/>
            <person name="von Dassow P."/>
            <person name="Vyverman W."/>
            <person name="Willis A."/>
            <person name="Wyrwicz L.S."/>
            <person name="Rokhsar D.S."/>
            <person name="Weissenbach J."/>
            <person name="Armbrust E.V."/>
            <person name="Green B.R."/>
            <person name="Van de Peer Y."/>
            <person name="Grigoriev I.V."/>
        </authorList>
    </citation>
    <scope>NUCLEOTIDE SEQUENCE [LARGE SCALE GENOMIC DNA]</scope>
    <source>
        <strain evidence="10 11">CCMP1335</strain>
    </source>
</reference>
<dbReference type="Proteomes" id="UP000001449">
    <property type="component" value="Chromosome 3"/>
</dbReference>
<dbReference type="KEGG" id="tps:THAPSDRAFT_3690"/>
<dbReference type="InParanoid" id="B8BYH6"/>
<dbReference type="STRING" id="35128.B8BYH6"/>
<evidence type="ECO:0000256" key="2">
    <source>
        <dbReference type="ARBA" id="ARBA00022603"/>
    </source>
</evidence>
<evidence type="ECO:0000313" key="10">
    <source>
        <dbReference type="EMBL" id="EED93890.1"/>
    </source>
</evidence>
<evidence type="ECO:0000256" key="4">
    <source>
        <dbReference type="ARBA" id="ARBA00022691"/>
    </source>
</evidence>
<dbReference type="GO" id="GO:0042054">
    <property type="term" value="F:histone methyltransferase activity"/>
    <property type="evidence" value="ECO:0000318"/>
    <property type="project" value="GO_Central"/>
</dbReference>
<dbReference type="GO" id="GO:0005634">
    <property type="term" value="C:nucleus"/>
    <property type="evidence" value="ECO:0000318"/>
    <property type="project" value="GO_Central"/>
</dbReference>
<dbReference type="SUPFAM" id="SSF53335">
    <property type="entry name" value="S-adenosyl-L-methionine-dependent methyltransferases"/>
    <property type="match status" value="1"/>
</dbReference>
<dbReference type="GO" id="GO:0032259">
    <property type="term" value="P:methylation"/>
    <property type="evidence" value="ECO:0007669"/>
    <property type="project" value="UniProtKB-KW"/>
</dbReference>
<dbReference type="RefSeq" id="XP_002288454.1">
    <property type="nucleotide sequence ID" value="XM_002288418.1"/>
</dbReference>
<evidence type="ECO:0000256" key="6">
    <source>
        <dbReference type="PROSITE-ProRule" id="PRU01015"/>
    </source>
</evidence>
<keyword evidence="11" id="KW-1185">Reference proteome</keyword>
<evidence type="ECO:0000256" key="1">
    <source>
        <dbReference type="ARBA" id="ARBA00004123"/>
    </source>
</evidence>
<organism evidence="10 11">
    <name type="scientific">Thalassiosira pseudonana</name>
    <name type="common">Marine diatom</name>
    <name type="synonym">Cyclotella nana</name>
    <dbReference type="NCBI Taxonomy" id="35128"/>
    <lineage>
        <taxon>Eukaryota</taxon>
        <taxon>Sar</taxon>
        <taxon>Stramenopiles</taxon>
        <taxon>Ochrophyta</taxon>
        <taxon>Bacillariophyta</taxon>
        <taxon>Coscinodiscophyceae</taxon>
        <taxon>Thalassiosirophycidae</taxon>
        <taxon>Thalassiosirales</taxon>
        <taxon>Thalassiosiraceae</taxon>
        <taxon>Thalassiosira</taxon>
    </lineage>
</organism>
<dbReference type="PROSITE" id="PS51678">
    <property type="entry name" value="SAM_MT_PRMT"/>
    <property type="match status" value="1"/>
</dbReference>
<dbReference type="InterPro" id="IPR025799">
    <property type="entry name" value="Arg_MeTrfase"/>
</dbReference>
<feature type="compositionally biased region" description="Low complexity" evidence="7">
    <location>
        <begin position="30"/>
        <end position="50"/>
    </location>
</feature>
<evidence type="ECO:0000256" key="5">
    <source>
        <dbReference type="ARBA" id="ARBA00023242"/>
    </source>
</evidence>
<dbReference type="SMR" id="B8BYH6"/>
<keyword evidence="5" id="KW-0539">Nucleus</keyword>
<dbReference type="Gene3D" id="2.70.160.11">
    <property type="entry name" value="Hnrnp arginine n-methyltransferase1"/>
    <property type="match status" value="1"/>
</dbReference>
<keyword evidence="4 6" id="KW-0949">S-adenosyl-L-methionine</keyword>
<dbReference type="EMBL" id="CM000640">
    <property type="protein sequence ID" value="EED93890.1"/>
    <property type="molecule type" value="Genomic_DNA"/>
</dbReference>
<dbReference type="CDD" id="cd02440">
    <property type="entry name" value="AdoMet_MTases"/>
    <property type="match status" value="1"/>
</dbReference>
<dbReference type="Pfam" id="PF13649">
    <property type="entry name" value="Methyltransf_25"/>
    <property type="match status" value="1"/>
</dbReference>
<keyword evidence="2 6" id="KW-0489">Methyltransferase</keyword>
<reference evidence="10 11" key="1">
    <citation type="journal article" date="2004" name="Science">
        <title>The genome of the diatom Thalassiosira pseudonana: ecology, evolution, and metabolism.</title>
        <authorList>
            <person name="Armbrust E.V."/>
            <person name="Berges J.A."/>
            <person name="Bowler C."/>
            <person name="Green B.R."/>
            <person name="Martinez D."/>
            <person name="Putnam N.H."/>
            <person name="Zhou S."/>
            <person name="Allen A.E."/>
            <person name="Apt K.E."/>
            <person name="Bechner M."/>
            <person name="Brzezinski M.A."/>
            <person name="Chaal B.K."/>
            <person name="Chiovitti A."/>
            <person name="Davis A.K."/>
            <person name="Demarest M.S."/>
            <person name="Detter J.C."/>
            <person name="Glavina T."/>
            <person name="Goodstein D."/>
            <person name="Hadi M.Z."/>
            <person name="Hellsten U."/>
            <person name="Hildebrand M."/>
            <person name="Jenkins B.D."/>
            <person name="Jurka J."/>
            <person name="Kapitonov V.V."/>
            <person name="Kroger N."/>
            <person name="Lau W.W."/>
            <person name="Lane T.W."/>
            <person name="Larimer F.W."/>
            <person name="Lippmeier J.C."/>
            <person name="Lucas S."/>
            <person name="Medina M."/>
            <person name="Montsant A."/>
            <person name="Obornik M."/>
            <person name="Parker M.S."/>
            <person name="Palenik B."/>
            <person name="Pazour G.J."/>
            <person name="Richardson P.M."/>
            <person name="Rynearson T.A."/>
            <person name="Saito M.A."/>
            <person name="Schwartz D.C."/>
            <person name="Thamatrakoln K."/>
            <person name="Valentin K."/>
            <person name="Vardi A."/>
            <person name="Wilkerson F.P."/>
            <person name="Rokhsar D.S."/>
        </authorList>
    </citation>
    <scope>NUCLEOTIDE SEQUENCE [LARGE SCALE GENOMIC DNA]</scope>
    <source>
        <strain evidence="10 11">CCMP1335</strain>
    </source>
</reference>
<evidence type="ECO:0000256" key="3">
    <source>
        <dbReference type="ARBA" id="ARBA00022679"/>
    </source>
</evidence>
<dbReference type="OMA" id="CTHTKVK"/>
<evidence type="ECO:0000259" key="8">
    <source>
        <dbReference type="Pfam" id="PF13649"/>
    </source>
</evidence>
<dbReference type="InterPro" id="IPR055135">
    <property type="entry name" value="PRMT_dom"/>
</dbReference>
<keyword evidence="3 6" id="KW-0808">Transferase</keyword>